<keyword evidence="2" id="KW-0732">Signal</keyword>
<organism evidence="4 5">
    <name type="scientific">Autumnicola musiva</name>
    <dbReference type="NCBI Taxonomy" id="3075589"/>
    <lineage>
        <taxon>Bacteria</taxon>
        <taxon>Pseudomonadati</taxon>
        <taxon>Bacteroidota</taxon>
        <taxon>Flavobacteriia</taxon>
        <taxon>Flavobacteriales</taxon>
        <taxon>Flavobacteriaceae</taxon>
        <taxon>Autumnicola</taxon>
    </lineage>
</organism>
<comment type="caution">
    <text evidence="4">The sequence shown here is derived from an EMBL/GenBank/DDBJ whole genome shotgun (WGS) entry which is preliminary data.</text>
</comment>
<accession>A0ABU3D6R5</accession>
<evidence type="ECO:0000256" key="1">
    <source>
        <dbReference type="SAM" id="MobiDB-lite"/>
    </source>
</evidence>
<dbReference type="Proteomes" id="UP001262582">
    <property type="component" value="Unassembled WGS sequence"/>
</dbReference>
<sequence length="136" mass="15157">MKNIFTIFLFFTSCISFAQQDVDVTGNKVTIKESAPVWPGCENSKDQKACFNAELMQHIKENYKYPRNNNGDLIRGKAVIKLEINKAGEVVVRSVEGEKPEVNLAAETMIKKIPKLKPGRKGGKPTTANYTIPLTL</sequence>
<feature type="compositionally biased region" description="Polar residues" evidence="1">
    <location>
        <begin position="126"/>
        <end position="136"/>
    </location>
</feature>
<name>A0ABU3D6R5_9FLAO</name>
<dbReference type="SUPFAM" id="SSF74653">
    <property type="entry name" value="TolA/TonB C-terminal domain"/>
    <property type="match status" value="1"/>
</dbReference>
<evidence type="ECO:0000259" key="3">
    <source>
        <dbReference type="Pfam" id="PF03544"/>
    </source>
</evidence>
<reference evidence="4 5" key="1">
    <citation type="submission" date="2023-09" db="EMBL/GenBank/DDBJ databases">
        <authorList>
            <person name="Rey-Velasco X."/>
        </authorList>
    </citation>
    <scope>NUCLEOTIDE SEQUENCE [LARGE SCALE GENOMIC DNA]</scope>
    <source>
        <strain evidence="4 5">F117</strain>
    </source>
</reference>
<feature type="chain" id="PRO_5045056693" evidence="2">
    <location>
        <begin position="19"/>
        <end position="136"/>
    </location>
</feature>
<protein>
    <submittedName>
        <fullName evidence="4">Energy transducer TonB</fullName>
    </submittedName>
</protein>
<dbReference type="Pfam" id="PF03544">
    <property type="entry name" value="TonB_C"/>
    <property type="match status" value="1"/>
</dbReference>
<evidence type="ECO:0000256" key="2">
    <source>
        <dbReference type="SAM" id="SignalP"/>
    </source>
</evidence>
<dbReference type="Gene3D" id="3.30.1150.10">
    <property type="match status" value="1"/>
</dbReference>
<gene>
    <name evidence="4" type="ORF">RM539_11060</name>
</gene>
<dbReference type="EMBL" id="JAVRHK010000007">
    <property type="protein sequence ID" value="MDT0677121.1"/>
    <property type="molecule type" value="Genomic_DNA"/>
</dbReference>
<feature type="region of interest" description="Disordered" evidence="1">
    <location>
        <begin position="117"/>
        <end position="136"/>
    </location>
</feature>
<evidence type="ECO:0000313" key="5">
    <source>
        <dbReference type="Proteomes" id="UP001262582"/>
    </source>
</evidence>
<dbReference type="InterPro" id="IPR037682">
    <property type="entry name" value="TonB_C"/>
</dbReference>
<feature type="domain" description="TonB C-terminal" evidence="3">
    <location>
        <begin position="63"/>
        <end position="134"/>
    </location>
</feature>
<evidence type="ECO:0000313" key="4">
    <source>
        <dbReference type="EMBL" id="MDT0677121.1"/>
    </source>
</evidence>
<feature type="signal peptide" evidence="2">
    <location>
        <begin position="1"/>
        <end position="18"/>
    </location>
</feature>
<dbReference type="RefSeq" id="WP_311503460.1">
    <property type="nucleotide sequence ID" value="NZ_JAVRHK010000007.1"/>
</dbReference>
<proteinExistence type="predicted"/>
<keyword evidence="5" id="KW-1185">Reference proteome</keyword>